<protein>
    <submittedName>
        <fullName evidence="1">Transcriptional regulator</fullName>
    </submittedName>
</protein>
<dbReference type="OrthoDB" id="9807923at2"/>
<organism evidence="1 2">
    <name type="scientific">Nocardioides eburneiflavus</name>
    <dbReference type="NCBI Taxonomy" id="2518372"/>
    <lineage>
        <taxon>Bacteria</taxon>
        <taxon>Bacillati</taxon>
        <taxon>Actinomycetota</taxon>
        <taxon>Actinomycetes</taxon>
        <taxon>Propionibacteriales</taxon>
        <taxon>Nocardioidaceae</taxon>
        <taxon>Nocardioides</taxon>
    </lineage>
</organism>
<dbReference type="AlphaFoldDB" id="A0A4Z1CN50"/>
<keyword evidence="2" id="KW-1185">Reference proteome</keyword>
<sequence>MADFSLSRSTRIHADAGSVHALIDDFREWRKWSPWEGVDPDLTREYSGPDHGVGSTYHWSGNRKAGEGEMRITASTPAAVVVDLEFLKPFKATNITTFTLAAFGDAADVTEVTWTMTGSRSAVMSLAGRLFFDKAIGGDFEKGLAALKQEAERSAGQPR</sequence>
<dbReference type="Proteomes" id="UP000297496">
    <property type="component" value="Unassembled WGS sequence"/>
</dbReference>
<dbReference type="InterPro" id="IPR019587">
    <property type="entry name" value="Polyketide_cyclase/dehydratase"/>
</dbReference>
<accession>A0A4Z1CN50</accession>
<evidence type="ECO:0000313" key="1">
    <source>
        <dbReference type="EMBL" id="TGN66390.1"/>
    </source>
</evidence>
<proteinExistence type="predicted"/>
<dbReference type="SUPFAM" id="SSF55961">
    <property type="entry name" value="Bet v1-like"/>
    <property type="match status" value="1"/>
</dbReference>
<dbReference type="InterPro" id="IPR023393">
    <property type="entry name" value="START-like_dom_sf"/>
</dbReference>
<name>A0A4Z1CN50_9ACTN</name>
<evidence type="ECO:0000313" key="2">
    <source>
        <dbReference type="Proteomes" id="UP000297496"/>
    </source>
</evidence>
<dbReference type="Gene3D" id="3.30.530.20">
    <property type="match status" value="1"/>
</dbReference>
<reference evidence="1 2" key="1">
    <citation type="submission" date="2019-04" db="EMBL/GenBank/DDBJ databases">
        <title>Three New Species of Nocardioides, Nocardioides euryhalodurans sp. nov., Nocardioides seonyuensis sp. nov. and Nocardioides eburneoflavus sp. nov. Isolated from Soil.</title>
        <authorList>
            <person name="Roh S.G."/>
            <person name="Lee C."/>
            <person name="Kim M.-K."/>
            <person name="Kim S.B."/>
        </authorList>
    </citation>
    <scope>NUCLEOTIDE SEQUENCE [LARGE SCALE GENOMIC DNA]</scope>
    <source>
        <strain evidence="1 2">MMS17-SY213</strain>
    </source>
</reference>
<dbReference type="RefSeq" id="WP_135840862.1">
    <property type="nucleotide sequence ID" value="NZ_SRRO01000001.1"/>
</dbReference>
<dbReference type="Pfam" id="PF10604">
    <property type="entry name" value="Polyketide_cyc2"/>
    <property type="match status" value="1"/>
</dbReference>
<gene>
    <name evidence="1" type="ORF">EXE59_22360</name>
</gene>
<dbReference type="CDD" id="cd07818">
    <property type="entry name" value="SRPBCC_1"/>
    <property type="match status" value="1"/>
</dbReference>
<dbReference type="EMBL" id="SRRO01000001">
    <property type="protein sequence ID" value="TGN66390.1"/>
    <property type="molecule type" value="Genomic_DNA"/>
</dbReference>
<comment type="caution">
    <text evidence="1">The sequence shown here is derived from an EMBL/GenBank/DDBJ whole genome shotgun (WGS) entry which is preliminary data.</text>
</comment>